<feature type="domain" description="NADP-dependent oxidoreductase" evidence="1">
    <location>
        <begin position="4"/>
        <end position="268"/>
    </location>
</feature>
<dbReference type="CDD" id="cd19097">
    <property type="entry name" value="AKR_unchar"/>
    <property type="match status" value="1"/>
</dbReference>
<organism evidence="2 3">
    <name type="scientific">Achromobacter veterisilvae</name>
    <dbReference type="NCBI Taxonomy" id="2069367"/>
    <lineage>
        <taxon>Bacteria</taxon>
        <taxon>Pseudomonadati</taxon>
        <taxon>Pseudomonadota</taxon>
        <taxon>Betaproteobacteria</taxon>
        <taxon>Burkholderiales</taxon>
        <taxon>Alcaligenaceae</taxon>
        <taxon>Achromobacter</taxon>
    </lineage>
</organism>
<dbReference type="PANTHER" id="PTHR43312">
    <property type="entry name" value="D-THREO-ALDOSE 1-DEHYDROGENASE"/>
    <property type="match status" value="1"/>
</dbReference>
<dbReference type="Pfam" id="PF00248">
    <property type="entry name" value="Aldo_ket_red"/>
    <property type="match status" value="1"/>
</dbReference>
<sequence length="290" mass="31767">MNQRLALGTAQFGLAYGIANQTGRVAPEAVERILAEARSAGVDTLDTAVAYGDSELALGEAGVAGWRIISKLPAVPDNCGDCGEWVRNQVDGSLQRLRVGALYGLLLHRPEQLLGPHGPALAYALRRLKQDGVVEKIGVSIYAPQELATLLQALDIDMVQAPFNLLDQRMLETGWADRLKTAGIELHVRSVFLQGLLLIPRECRPAKFDRWGGVWQEWERWLRAEGLLPMDACLRFALAASAVDKVVVGVDSVEQLRGILDVSHTPLRDLPSWPTPVDTDLLNPARWTSL</sequence>
<evidence type="ECO:0000313" key="2">
    <source>
        <dbReference type="EMBL" id="SSW69710.1"/>
    </source>
</evidence>
<dbReference type="RefSeq" id="WP_129242325.1">
    <property type="nucleotide sequence ID" value="NZ_UFQC01000019.1"/>
</dbReference>
<evidence type="ECO:0000259" key="1">
    <source>
        <dbReference type="Pfam" id="PF00248"/>
    </source>
</evidence>
<reference evidence="2 3" key="1">
    <citation type="submission" date="2018-07" db="EMBL/GenBank/DDBJ databases">
        <authorList>
            <person name="Peeters C."/>
        </authorList>
    </citation>
    <scope>NUCLEOTIDE SEQUENCE [LARGE SCALE GENOMIC DNA]</scope>
    <source>
        <strain evidence="2 3">LMG 30378</strain>
    </source>
</reference>
<proteinExistence type="predicted"/>
<name>A0A446CP94_9BURK</name>
<dbReference type="PANTHER" id="PTHR43312:SF1">
    <property type="entry name" value="NADP-DEPENDENT OXIDOREDUCTASE DOMAIN-CONTAINING PROTEIN"/>
    <property type="match status" value="1"/>
</dbReference>
<dbReference type="InterPro" id="IPR053135">
    <property type="entry name" value="AKR2_Oxidoreductase"/>
</dbReference>
<dbReference type="InterPro" id="IPR036812">
    <property type="entry name" value="NAD(P)_OxRdtase_dom_sf"/>
</dbReference>
<evidence type="ECO:0000313" key="3">
    <source>
        <dbReference type="Proteomes" id="UP000289465"/>
    </source>
</evidence>
<protein>
    <recommendedName>
        <fullName evidence="1">NADP-dependent oxidoreductase domain-containing protein</fullName>
    </recommendedName>
</protein>
<dbReference type="SUPFAM" id="SSF51430">
    <property type="entry name" value="NAD(P)-linked oxidoreductase"/>
    <property type="match status" value="1"/>
</dbReference>
<gene>
    <name evidence="2" type="ORF">AVE30378_03675</name>
</gene>
<dbReference type="AlphaFoldDB" id="A0A446CP94"/>
<dbReference type="EMBL" id="UFQC01000019">
    <property type="protein sequence ID" value="SSW69710.1"/>
    <property type="molecule type" value="Genomic_DNA"/>
</dbReference>
<dbReference type="Proteomes" id="UP000289465">
    <property type="component" value="Unassembled WGS sequence"/>
</dbReference>
<dbReference type="Gene3D" id="3.20.20.100">
    <property type="entry name" value="NADP-dependent oxidoreductase domain"/>
    <property type="match status" value="1"/>
</dbReference>
<accession>A0A446CP94</accession>
<dbReference type="OrthoDB" id="9773828at2"/>
<dbReference type="InterPro" id="IPR023210">
    <property type="entry name" value="NADP_OxRdtase_dom"/>
</dbReference>